<dbReference type="InterPro" id="IPR050111">
    <property type="entry name" value="C-type_lectin/snaclec_domain"/>
</dbReference>
<dbReference type="PROSITE" id="PS50041">
    <property type="entry name" value="C_TYPE_LECTIN_2"/>
    <property type="match status" value="1"/>
</dbReference>
<dbReference type="SMART" id="SM00034">
    <property type="entry name" value="CLECT"/>
    <property type="match status" value="1"/>
</dbReference>
<dbReference type="PANTHER" id="PTHR22803">
    <property type="entry name" value="MANNOSE, PHOSPHOLIPASE, LECTIN RECEPTOR RELATED"/>
    <property type="match status" value="1"/>
</dbReference>
<gene>
    <name evidence="4" type="ORF">PoB_001829800</name>
</gene>
<feature type="compositionally biased region" description="Polar residues" evidence="1">
    <location>
        <begin position="449"/>
        <end position="461"/>
    </location>
</feature>
<feature type="compositionally biased region" description="Polar residues" evidence="1">
    <location>
        <begin position="470"/>
        <end position="481"/>
    </location>
</feature>
<feature type="region of interest" description="Disordered" evidence="1">
    <location>
        <begin position="434"/>
        <end position="590"/>
    </location>
</feature>
<dbReference type="AlphaFoldDB" id="A0AAV3ZBI9"/>
<sequence>DRLQRCPPTAPRSRFLKAAPTWDTCYEFRLEKRTWRSARYACADKKGRLVTIREKRIQRFLVDTMYSLRFGPRKVWIGANDKRREMHWVWITGEKVSSGYSNWARGQPSCGFICVEDCAVMHWREAGGRWHDYHCSFLENHPYICEYDMIPEVKTTTQTTTTTTTTQTTTTTTTTTSTTPTTSTTTTTAASSTQSLAPMKALESEYLVHNRGELEQHDNTTVVLVPVQYSVGSNSARMDTVKEQTHSSSFGKEPIAFLIVGILMGLSVGACFFVFALLRRRRRHKHREEDPGVSYSNPYYGEVCAKVGEDEEDTSDGGSLLGLVDGEDREDEPGASGIKLEYPDGGKDLGVWKDGRIKEYTIEDVMLSAAEGAAGGVTGKQQGKHVKDLKIPPPPSPLHQRPKYVMNNYDSPPALALSKDPAKSELNKGKLAAATTASSKTARCHGKSTFLTPKSKSTKAQTGKVDLSVTHPSRSCATAQNDYGIDFEDENHYDEIGPQSLLHPPVPEPPSSRPPAQHPVASYDIPRSARKNQTKSHPRPQRGAGFSNGIQSPLPTTFGVSHSPTDAQPLCPGNDDSDRNSGSVYANYEEENMYESVENLRAAIEQQRQRSQTVGQLSANATDIASPSAGVGTEEEERYIPFPGGDTNLSD</sequence>
<dbReference type="InterPro" id="IPR001304">
    <property type="entry name" value="C-type_lectin-like"/>
</dbReference>
<name>A0AAV3ZBI9_9GAST</name>
<feature type="domain" description="C-type lectin" evidence="3">
    <location>
        <begin position="21"/>
        <end position="136"/>
    </location>
</feature>
<proteinExistence type="predicted"/>
<feature type="region of interest" description="Disordered" evidence="1">
    <location>
        <begin position="604"/>
        <end position="651"/>
    </location>
</feature>
<dbReference type="SUPFAM" id="SSF56436">
    <property type="entry name" value="C-type lectin-like"/>
    <property type="match status" value="1"/>
</dbReference>
<dbReference type="InterPro" id="IPR016186">
    <property type="entry name" value="C-type_lectin-like/link_sf"/>
</dbReference>
<accession>A0AAV3ZBI9</accession>
<keyword evidence="5" id="KW-1185">Reference proteome</keyword>
<evidence type="ECO:0000256" key="2">
    <source>
        <dbReference type="SAM" id="Phobius"/>
    </source>
</evidence>
<dbReference type="InterPro" id="IPR016187">
    <property type="entry name" value="CTDL_fold"/>
</dbReference>
<feature type="compositionally biased region" description="Basic residues" evidence="1">
    <location>
        <begin position="528"/>
        <end position="540"/>
    </location>
</feature>
<dbReference type="Proteomes" id="UP000735302">
    <property type="component" value="Unassembled WGS sequence"/>
</dbReference>
<reference evidence="4 5" key="1">
    <citation type="journal article" date="2021" name="Elife">
        <title>Chloroplast acquisition without the gene transfer in kleptoplastic sea slugs, Plakobranchus ocellatus.</title>
        <authorList>
            <person name="Maeda T."/>
            <person name="Takahashi S."/>
            <person name="Yoshida T."/>
            <person name="Shimamura S."/>
            <person name="Takaki Y."/>
            <person name="Nagai Y."/>
            <person name="Toyoda A."/>
            <person name="Suzuki Y."/>
            <person name="Arimoto A."/>
            <person name="Ishii H."/>
            <person name="Satoh N."/>
            <person name="Nishiyama T."/>
            <person name="Hasebe M."/>
            <person name="Maruyama T."/>
            <person name="Minagawa J."/>
            <person name="Obokata J."/>
            <person name="Shigenobu S."/>
        </authorList>
    </citation>
    <scope>NUCLEOTIDE SEQUENCE [LARGE SCALE GENOMIC DNA]</scope>
</reference>
<protein>
    <submittedName>
        <fullName evidence="4">C-type lectin</fullName>
    </submittedName>
</protein>
<feature type="non-terminal residue" evidence="4">
    <location>
        <position position="1"/>
    </location>
</feature>
<feature type="region of interest" description="Disordered" evidence="1">
    <location>
        <begin position="310"/>
        <end position="340"/>
    </location>
</feature>
<comment type="caution">
    <text evidence="4">The sequence shown here is derived from an EMBL/GenBank/DDBJ whole genome shotgun (WGS) entry which is preliminary data.</text>
</comment>
<dbReference type="Pfam" id="PF00059">
    <property type="entry name" value="Lectin_C"/>
    <property type="match status" value="1"/>
</dbReference>
<dbReference type="CDD" id="cd00037">
    <property type="entry name" value="CLECT"/>
    <property type="match status" value="1"/>
</dbReference>
<feature type="transmembrane region" description="Helical" evidence="2">
    <location>
        <begin position="255"/>
        <end position="278"/>
    </location>
</feature>
<evidence type="ECO:0000313" key="4">
    <source>
        <dbReference type="EMBL" id="GFN91792.1"/>
    </source>
</evidence>
<feature type="compositionally biased region" description="Polar residues" evidence="1">
    <location>
        <begin position="548"/>
        <end position="566"/>
    </location>
</feature>
<feature type="compositionally biased region" description="Pro residues" evidence="1">
    <location>
        <begin position="504"/>
        <end position="517"/>
    </location>
</feature>
<feature type="region of interest" description="Disordered" evidence="1">
    <location>
        <begin position="376"/>
        <end position="399"/>
    </location>
</feature>
<feature type="region of interest" description="Disordered" evidence="1">
    <location>
        <begin position="157"/>
        <end position="193"/>
    </location>
</feature>
<keyword evidence="2" id="KW-0812">Transmembrane</keyword>
<dbReference type="Gene3D" id="3.10.100.10">
    <property type="entry name" value="Mannose-Binding Protein A, subunit A"/>
    <property type="match status" value="1"/>
</dbReference>
<evidence type="ECO:0000313" key="5">
    <source>
        <dbReference type="Proteomes" id="UP000735302"/>
    </source>
</evidence>
<feature type="compositionally biased region" description="Polar residues" evidence="1">
    <location>
        <begin position="609"/>
        <end position="625"/>
    </location>
</feature>
<evidence type="ECO:0000256" key="1">
    <source>
        <dbReference type="SAM" id="MobiDB-lite"/>
    </source>
</evidence>
<keyword evidence="2" id="KW-0472">Membrane</keyword>
<organism evidence="4 5">
    <name type="scientific">Plakobranchus ocellatus</name>
    <dbReference type="NCBI Taxonomy" id="259542"/>
    <lineage>
        <taxon>Eukaryota</taxon>
        <taxon>Metazoa</taxon>
        <taxon>Spiralia</taxon>
        <taxon>Lophotrochozoa</taxon>
        <taxon>Mollusca</taxon>
        <taxon>Gastropoda</taxon>
        <taxon>Heterobranchia</taxon>
        <taxon>Euthyneura</taxon>
        <taxon>Panpulmonata</taxon>
        <taxon>Sacoglossa</taxon>
        <taxon>Placobranchoidea</taxon>
        <taxon>Plakobranchidae</taxon>
        <taxon>Plakobranchus</taxon>
    </lineage>
</organism>
<dbReference type="EMBL" id="BLXT01002163">
    <property type="protein sequence ID" value="GFN91792.1"/>
    <property type="molecule type" value="Genomic_DNA"/>
</dbReference>
<evidence type="ECO:0000259" key="3">
    <source>
        <dbReference type="PROSITE" id="PS50041"/>
    </source>
</evidence>
<keyword evidence="2" id="KW-1133">Transmembrane helix</keyword>